<accession>A0AAQ0YL25</accession>
<dbReference type="Proteomes" id="UP000289372">
    <property type="component" value="Unassembled WGS sequence"/>
</dbReference>
<dbReference type="GO" id="GO:0005524">
    <property type="term" value="F:ATP binding"/>
    <property type="evidence" value="ECO:0007669"/>
    <property type="project" value="UniProtKB-KW"/>
</dbReference>
<keyword evidence="5" id="KW-0479">Metal-binding</keyword>
<comment type="similarity">
    <text evidence="2">Belongs to the SELO family.</text>
</comment>
<dbReference type="EMBL" id="PUUL01000131">
    <property type="protein sequence ID" value="RXD50023.1"/>
    <property type="molecule type" value="Genomic_DNA"/>
</dbReference>
<keyword evidence="8" id="KW-0460">Magnesium</keyword>
<comment type="caution">
    <text evidence="9">The sequence shown here is derived from an EMBL/GenBank/DDBJ whole genome shotgun (WGS) entry which is preliminary data.</text>
</comment>
<evidence type="ECO:0000256" key="6">
    <source>
        <dbReference type="ARBA" id="ARBA00022741"/>
    </source>
</evidence>
<dbReference type="RefSeq" id="WP_180322177.1">
    <property type="nucleotide sequence ID" value="NZ_PUUL01000131.1"/>
</dbReference>
<proteinExistence type="inferred from homology"/>
<evidence type="ECO:0000256" key="3">
    <source>
        <dbReference type="ARBA" id="ARBA00022679"/>
    </source>
</evidence>
<gene>
    <name evidence="9" type="ORF">DB769_19975</name>
</gene>
<organism evidence="9 10">
    <name type="scientific">Xanthomonas perforans</name>
    <dbReference type="NCBI Taxonomy" id="442694"/>
    <lineage>
        <taxon>Bacteria</taxon>
        <taxon>Pseudomonadati</taxon>
        <taxon>Pseudomonadota</taxon>
        <taxon>Gammaproteobacteria</taxon>
        <taxon>Lysobacterales</taxon>
        <taxon>Lysobacteraceae</taxon>
        <taxon>Xanthomonas</taxon>
    </lineage>
</organism>
<evidence type="ECO:0000256" key="4">
    <source>
        <dbReference type="ARBA" id="ARBA00022695"/>
    </source>
</evidence>
<keyword evidence="6" id="KW-0547">Nucleotide-binding</keyword>
<keyword evidence="7" id="KW-0067">ATP-binding</keyword>
<evidence type="ECO:0000256" key="8">
    <source>
        <dbReference type="ARBA" id="ARBA00022842"/>
    </source>
</evidence>
<evidence type="ECO:0000256" key="5">
    <source>
        <dbReference type="ARBA" id="ARBA00022723"/>
    </source>
</evidence>
<sequence length="117" mass="13607">DPAQLRDAFYDEDKRLADAPQLQQWLQRYAARLQQDPLSPEERRARMRLANPRYVLRNYLAQQAIDRAEQGDPSGVQELLEVMRRPYDDQPGRDAFAARRPDWARDRAGCSMLSCSS</sequence>
<dbReference type="GO" id="GO:0046872">
    <property type="term" value="F:metal ion binding"/>
    <property type="evidence" value="ECO:0007669"/>
    <property type="project" value="UniProtKB-KW"/>
</dbReference>
<dbReference type="PANTHER" id="PTHR32057">
    <property type="entry name" value="PROTEIN ADENYLYLTRANSFERASE SELO, MITOCHONDRIAL"/>
    <property type="match status" value="1"/>
</dbReference>
<comment type="cofactor">
    <cofactor evidence="1">
        <name>Mg(2+)</name>
        <dbReference type="ChEBI" id="CHEBI:18420"/>
    </cofactor>
</comment>
<dbReference type="Pfam" id="PF02696">
    <property type="entry name" value="SelO"/>
    <property type="match status" value="1"/>
</dbReference>
<name>A0AAQ0YL25_XANPE</name>
<evidence type="ECO:0000256" key="2">
    <source>
        <dbReference type="ARBA" id="ARBA00009747"/>
    </source>
</evidence>
<dbReference type="AlphaFoldDB" id="A0AAQ0YL25"/>
<evidence type="ECO:0000313" key="10">
    <source>
        <dbReference type="Proteomes" id="UP000289372"/>
    </source>
</evidence>
<protein>
    <recommendedName>
        <fullName evidence="11">Selenoprotein O</fullName>
    </recommendedName>
</protein>
<reference evidence="9 10" key="1">
    <citation type="submission" date="2018-02" db="EMBL/GenBank/DDBJ databases">
        <title>Characterization of Xanthomonas diversity in transplant houses and field plants.</title>
        <authorList>
            <person name="Abrahamian P."/>
            <person name="Timilsina S."/>
            <person name="Minsavage G.V."/>
            <person name="Goss E.M."/>
            <person name="Jones J.B."/>
            <person name="Vallad G.E."/>
        </authorList>
    </citation>
    <scope>NUCLEOTIDE SEQUENCE [LARGE SCALE GENOMIC DNA]</scope>
    <source>
        <strain evidence="9 10">GEV2132</strain>
    </source>
</reference>
<evidence type="ECO:0000313" key="9">
    <source>
        <dbReference type="EMBL" id="RXD50023.1"/>
    </source>
</evidence>
<keyword evidence="3" id="KW-0808">Transferase</keyword>
<feature type="non-terminal residue" evidence="9">
    <location>
        <position position="1"/>
    </location>
</feature>
<dbReference type="GO" id="GO:0070733">
    <property type="term" value="F:AMPylase activity"/>
    <property type="evidence" value="ECO:0007669"/>
    <property type="project" value="TreeGrafter"/>
</dbReference>
<evidence type="ECO:0000256" key="1">
    <source>
        <dbReference type="ARBA" id="ARBA00001946"/>
    </source>
</evidence>
<dbReference type="InterPro" id="IPR003846">
    <property type="entry name" value="SelO"/>
</dbReference>
<dbReference type="PANTHER" id="PTHR32057:SF14">
    <property type="entry name" value="PROTEIN ADENYLYLTRANSFERASE SELO, MITOCHONDRIAL"/>
    <property type="match status" value="1"/>
</dbReference>
<keyword evidence="4" id="KW-0548">Nucleotidyltransferase</keyword>
<evidence type="ECO:0008006" key="11">
    <source>
        <dbReference type="Google" id="ProtNLM"/>
    </source>
</evidence>
<evidence type="ECO:0000256" key="7">
    <source>
        <dbReference type="ARBA" id="ARBA00022840"/>
    </source>
</evidence>